<evidence type="ECO:0000256" key="5">
    <source>
        <dbReference type="SAM" id="MobiDB-lite"/>
    </source>
</evidence>
<name>A0A0P1KVE2_9SACH</name>
<dbReference type="GO" id="GO:0005634">
    <property type="term" value="C:nucleus"/>
    <property type="evidence" value="ECO:0007669"/>
    <property type="project" value="UniProtKB-SubCell"/>
</dbReference>
<feature type="domain" description="Mif2/CENP-C cupin" evidence="6">
    <location>
        <begin position="454"/>
        <end position="540"/>
    </location>
</feature>
<comment type="subcellular location">
    <subcellularLocation>
        <location evidence="1">Nucleus</location>
    </subcellularLocation>
</comment>
<dbReference type="InterPro" id="IPR025974">
    <property type="entry name" value="Mif2/CENP-C_cupin"/>
</dbReference>
<dbReference type="GO" id="GO:0019237">
    <property type="term" value="F:centromeric DNA binding"/>
    <property type="evidence" value="ECO:0007669"/>
    <property type="project" value="InterPro"/>
</dbReference>
<evidence type="ECO:0000256" key="2">
    <source>
        <dbReference type="ARBA" id="ARBA00010291"/>
    </source>
</evidence>
<dbReference type="EMBL" id="LN890560">
    <property type="protein sequence ID" value="CUS20620.1"/>
    <property type="molecule type" value="Genomic_DNA"/>
</dbReference>
<keyword evidence="9" id="KW-1185">Reference proteome</keyword>
<feature type="compositionally biased region" description="Polar residues" evidence="5">
    <location>
        <begin position="186"/>
        <end position="196"/>
    </location>
</feature>
<dbReference type="InterPro" id="IPR028386">
    <property type="entry name" value="CENP-C/Mif2/cnp3"/>
</dbReference>
<evidence type="ECO:0000313" key="9">
    <source>
        <dbReference type="Proteomes" id="UP000236544"/>
    </source>
</evidence>
<feature type="region of interest" description="Disordered" evidence="5">
    <location>
        <begin position="61"/>
        <end position="281"/>
    </location>
</feature>
<dbReference type="OrthoDB" id="1939643at2759"/>
<feature type="compositionally biased region" description="Polar residues" evidence="5">
    <location>
        <begin position="564"/>
        <end position="583"/>
    </location>
</feature>
<dbReference type="SUPFAM" id="SSF51182">
    <property type="entry name" value="RmlC-like cupins"/>
    <property type="match status" value="1"/>
</dbReference>
<feature type="region of interest" description="Disordered" evidence="5">
    <location>
        <begin position="547"/>
        <end position="583"/>
    </location>
</feature>
<feature type="domain" description="Mif2 N-terminal" evidence="7">
    <location>
        <begin position="3"/>
        <end position="37"/>
    </location>
</feature>
<proteinExistence type="inferred from homology"/>
<sequence>MDYMNLGVKSRKTGIQVKGNIGRDEYSMENIDEFFKDDDTLISARRKSRKSSLLSLPKQFLPEDFSEASRRSSHYLSPGVPTIQEEDDEKLHEGIDESAGGPEINESLNYAAENENAHQEQIEILESDKERQRRPAVEKSYKPDYRGEEDFTTDAAAPQTPPSDYGNESYRDVPDLVADDDDDVSHGNTTFNTSDNALLEDELQRETRAESEEDRDYIEKYSDTEDSGTSGLEDESSSDTHFPERIRSVQNNDLKAHPGISITRRRPPSPEPQELSDTSDEEFIYDQARELASEDSFTTSAGLRKSKRVKVAPLEYWRNEKVVYKRKSRKPILEIDKIITYEDEDDEEEEISRRRKSSKKLPYNYGTSGKPRGRPRKNRAPNDAFSLGHQNPNEELISRIRTGEAQSSSWMSRGVYRALVKSSFNGKKESEEILACAPDLVHTEQRRKTAEEDFSLAVLFDQHRDLFASGFLTIPIGSCKKLSDSRNAFINFYLIEGVIELTVGRNKLLCTDGTSFQIPAFNEYAFRNKGKNDAKMYFVQTTVSPRLPQSHETRNLNRSPAEARSNSKSQATSSPSDMSISEL</sequence>
<comment type="similarity">
    <text evidence="2">Belongs to the CENP-C/MIF2 family.</text>
</comment>
<organism evidence="8 9">
    <name type="scientific">Lachancea quebecensis</name>
    <dbReference type="NCBI Taxonomy" id="1654605"/>
    <lineage>
        <taxon>Eukaryota</taxon>
        <taxon>Fungi</taxon>
        <taxon>Dikarya</taxon>
        <taxon>Ascomycota</taxon>
        <taxon>Saccharomycotina</taxon>
        <taxon>Saccharomycetes</taxon>
        <taxon>Saccharomycetales</taxon>
        <taxon>Saccharomycetaceae</taxon>
        <taxon>Lachancea</taxon>
    </lineage>
</organism>
<evidence type="ECO:0000256" key="4">
    <source>
        <dbReference type="ARBA" id="ARBA00023242"/>
    </source>
</evidence>
<evidence type="ECO:0000256" key="1">
    <source>
        <dbReference type="ARBA" id="ARBA00004123"/>
    </source>
</evidence>
<dbReference type="PANTHER" id="PTHR16684:SF11">
    <property type="entry name" value="CENTROMERE PROTEIN C"/>
    <property type="match status" value="1"/>
</dbReference>
<dbReference type="Gene3D" id="2.60.120.10">
    <property type="entry name" value="Jelly Rolls"/>
    <property type="match status" value="1"/>
</dbReference>
<dbReference type="GO" id="GO:0051382">
    <property type="term" value="P:kinetochore assembly"/>
    <property type="evidence" value="ECO:0007669"/>
    <property type="project" value="InterPro"/>
</dbReference>
<dbReference type="GO" id="GO:0000776">
    <property type="term" value="C:kinetochore"/>
    <property type="evidence" value="ECO:0007669"/>
    <property type="project" value="InterPro"/>
</dbReference>
<dbReference type="PANTHER" id="PTHR16684">
    <property type="entry name" value="CENTROMERE PROTEIN C"/>
    <property type="match status" value="1"/>
</dbReference>
<evidence type="ECO:0000256" key="3">
    <source>
        <dbReference type="ARBA" id="ARBA00023125"/>
    </source>
</evidence>
<reference evidence="9" key="1">
    <citation type="submission" date="2015-10" db="EMBL/GenBank/DDBJ databases">
        <authorList>
            <person name="Devillers H."/>
        </authorList>
    </citation>
    <scope>NUCLEOTIDE SEQUENCE [LARGE SCALE GENOMIC DNA]</scope>
</reference>
<dbReference type="InterPro" id="IPR014710">
    <property type="entry name" value="RmlC-like_jellyroll"/>
</dbReference>
<dbReference type="InterPro" id="IPR011051">
    <property type="entry name" value="RmlC_Cupin_sf"/>
</dbReference>
<dbReference type="GO" id="GO:0051455">
    <property type="term" value="P:spindle attachment to meiosis I kinetochore"/>
    <property type="evidence" value="ECO:0007669"/>
    <property type="project" value="TreeGrafter"/>
</dbReference>
<dbReference type="InterPro" id="IPR028929">
    <property type="entry name" value="Mif2_N"/>
</dbReference>
<dbReference type="GO" id="GO:0051315">
    <property type="term" value="P:attachment of mitotic spindle microtubules to kinetochore"/>
    <property type="evidence" value="ECO:0007669"/>
    <property type="project" value="TreeGrafter"/>
</dbReference>
<evidence type="ECO:0000259" key="7">
    <source>
        <dbReference type="Pfam" id="PF15624"/>
    </source>
</evidence>
<dbReference type="AlphaFoldDB" id="A0A0P1KVE2"/>
<feature type="region of interest" description="Disordered" evidence="5">
    <location>
        <begin position="344"/>
        <end position="390"/>
    </location>
</feature>
<accession>A0A0P1KVE2</accession>
<evidence type="ECO:0000313" key="8">
    <source>
        <dbReference type="EMBL" id="CUS20620.1"/>
    </source>
</evidence>
<evidence type="ECO:0000259" key="6">
    <source>
        <dbReference type="Pfam" id="PF11699"/>
    </source>
</evidence>
<gene>
    <name evidence="8" type="ORF">LAQU0_S01e10770g</name>
</gene>
<dbReference type="Pfam" id="PF15624">
    <property type="entry name" value="Mif2_N"/>
    <property type="match status" value="1"/>
</dbReference>
<dbReference type="Pfam" id="PF11699">
    <property type="entry name" value="CENP-C_C"/>
    <property type="match status" value="1"/>
</dbReference>
<dbReference type="Proteomes" id="UP000236544">
    <property type="component" value="Unassembled WGS sequence"/>
</dbReference>
<protein>
    <submittedName>
        <fullName evidence="8">LAQU0S01e10770g1_1</fullName>
    </submittedName>
</protein>
<keyword evidence="3" id="KW-0238">DNA-binding</keyword>
<feature type="compositionally biased region" description="Basic and acidic residues" evidence="5">
    <location>
        <begin position="115"/>
        <end position="149"/>
    </location>
</feature>
<keyword evidence="4" id="KW-0539">Nucleus</keyword>